<feature type="region of interest" description="Disordered" evidence="8">
    <location>
        <begin position="77"/>
        <end position="101"/>
    </location>
</feature>
<dbReference type="GO" id="GO:0003725">
    <property type="term" value="F:double-stranded RNA binding"/>
    <property type="evidence" value="ECO:0007669"/>
    <property type="project" value="InterPro"/>
</dbReference>
<organism evidence="11 12">
    <name type="scientific">Sphaeramia orbicularis</name>
    <name type="common">orbiculate cardinalfish</name>
    <dbReference type="NCBI Taxonomy" id="375764"/>
    <lineage>
        <taxon>Eukaryota</taxon>
        <taxon>Metazoa</taxon>
        <taxon>Chordata</taxon>
        <taxon>Craniata</taxon>
        <taxon>Vertebrata</taxon>
        <taxon>Euteleostomi</taxon>
        <taxon>Actinopterygii</taxon>
        <taxon>Neopterygii</taxon>
        <taxon>Teleostei</taxon>
        <taxon>Neoteleostei</taxon>
        <taxon>Acanthomorphata</taxon>
        <taxon>Gobiaria</taxon>
        <taxon>Kurtiformes</taxon>
        <taxon>Apogonoidei</taxon>
        <taxon>Apogonidae</taxon>
        <taxon>Apogoninae</taxon>
        <taxon>Sphaeramia</taxon>
    </lineage>
</organism>
<dbReference type="Gene3D" id="1.10.510.10">
    <property type="entry name" value="Transferase(Phosphotransferase) domain 1"/>
    <property type="match status" value="1"/>
</dbReference>
<dbReference type="SUPFAM" id="SSF54768">
    <property type="entry name" value="dsRNA-binding domain-like"/>
    <property type="match status" value="2"/>
</dbReference>
<feature type="domain" description="DRBM" evidence="10">
    <location>
        <begin position="126"/>
        <end position="194"/>
    </location>
</feature>
<keyword evidence="12" id="KW-1185">Reference proteome</keyword>
<dbReference type="Gene3D" id="3.30.200.20">
    <property type="entry name" value="Phosphorylase Kinase, domain 1"/>
    <property type="match status" value="1"/>
</dbReference>
<evidence type="ECO:0000256" key="8">
    <source>
        <dbReference type="SAM" id="MobiDB-lite"/>
    </source>
</evidence>
<dbReference type="CDD" id="cd10845">
    <property type="entry name" value="DSRM_RNAse_III_family"/>
    <property type="match status" value="1"/>
</dbReference>
<dbReference type="AlphaFoldDB" id="A0A672Y639"/>
<dbReference type="Gene3D" id="3.30.160.20">
    <property type="match status" value="2"/>
</dbReference>
<reference evidence="11" key="3">
    <citation type="submission" date="2025-09" db="UniProtKB">
        <authorList>
            <consortium name="Ensembl"/>
        </authorList>
    </citation>
    <scope>IDENTIFICATION</scope>
</reference>
<sequence>MAKTNYVGKLSELTVERHWKPPVYEEPESTGPDNCKRFTVKVHVADQLFTGEGTSKKEAKHDAAKKALEHLRPELAQASARSTADENINHPSAQQKDELASSDLCDKTRELSVSSDNQSSTQKKTDFISLLMTKCQRTGHICQFIEVERKGPSHDPEFFCKAVIDSKEYPVGKGKSKKEARKNAAELAWSVLGGHSDWDSKVSTLTLGGLVLDLVVIMLLFAVCSSKDAAQVQNVGNNSTQSSFTSDFDSIKRLGSGGFGSVYKARDKKLERYYAVKIIDWEEHSLREVKALSDLSHPNIVRYYSYWEETTGYKQRVHDPEEKFLYIQMELCDSTLRQWINGWSDALDDSKRREEGLKIAQQILSGVEYIHSMKCIHRDLKPDNILFRERVVKIGDFGLVTRDDDDAGMERTRRTGTPSYMAPEQEKERTYNRKVDIFALGLIFFEILWKMTGHERSGIWNDVRRQRFPEEFTRSFCKESDIIKSMLQNNPEDRPEAGSLKADLDRWIQVFGHDQMLQENKTI</sequence>
<dbReference type="InterPro" id="IPR050339">
    <property type="entry name" value="CC_SR_Kinase"/>
</dbReference>
<proteinExistence type="inferred from homology"/>
<dbReference type="InterPro" id="IPR044452">
    <property type="entry name" value="EIF2AK2_DSRM_1"/>
</dbReference>
<feature type="domain" description="DRBM" evidence="10">
    <location>
        <begin position="5"/>
        <end position="73"/>
    </location>
</feature>
<evidence type="ECO:0000313" key="11">
    <source>
        <dbReference type="Ensembl" id="ENSSORP00005001668.1"/>
    </source>
</evidence>
<dbReference type="GO" id="GO:0005737">
    <property type="term" value="C:cytoplasm"/>
    <property type="evidence" value="ECO:0007669"/>
    <property type="project" value="TreeGrafter"/>
</dbReference>
<dbReference type="GO" id="GO:0005634">
    <property type="term" value="C:nucleus"/>
    <property type="evidence" value="ECO:0007669"/>
    <property type="project" value="TreeGrafter"/>
</dbReference>
<evidence type="ECO:0000256" key="6">
    <source>
        <dbReference type="PROSITE-ProRule" id="PRU00266"/>
    </source>
</evidence>
<comment type="similarity">
    <text evidence="5">Belongs to the protein kinase superfamily. Ser/Thr protein kinase family. GCN2 subfamily.</text>
</comment>
<dbReference type="InterPro" id="IPR014720">
    <property type="entry name" value="dsRBD_dom"/>
</dbReference>
<feature type="domain" description="Protein kinase" evidence="9">
    <location>
        <begin position="248"/>
        <end position="508"/>
    </location>
</feature>
<dbReference type="GO" id="GO:0004694">
    <property type="term" value="F:eukaryotic translation initiation factor 2alpha kinase activity"/>
    <property type="evidence" value="ECO:0007669"/>
    <property type="project" value="TreeGrafter"/>
</dbReference>
<keyword evidence="3" id="KW-0418">Kinase</keyword>
<dbReference type="GO" id="GO:0005524">
    <property type="term" value="F:ATP binding"/>
    <property type="evidence" value="ECO:0007669"/>
    <property type="project" value="UniProtKB-UniRule"/>
</dbReference>
<dbReference type="CDD" id="cd13996">
    <property type="entry name" value="STKc_EIF2AK"/>
    <property type="match status" value="1"/>
</dbReference>
<dbReference type="SMART" id="SM00358">
    <property type="entry name" value="DSRM"/>
    <property type="match status" value="2"/>
</dbReference>
<dbReference type="Ensembl" id="ENSSORT00005001719.1">
    <property type="protein sequence ID" value="ENSSORP00005001668.1"/>
    <property type="gene ID" value="ENSSORG00005001043.1"/>
</dbReference>
<dbReference type="PROSITE" id="PS50011">
    <property type="entry name" value="PROTEIN_KINASE_DOM"/>
    <property type="match status" value="1"/>
</dbReference>
<protein>
    <submittedName>
        <fullName evidence="11">Uncharacterized protein</fullName>
    </submittedName>
</protein>
<dbReference type="InterPro" id="IPR000719">
    <property type="entry name" value="Prot_kinase_dom"/>
</dbReference>
<evidence type="ECO:0000256" key="7">
    <source>
        <dbReference type="PROSITE-ProRule" id="PRU10141"/>
    </source>
</evidence>
<evidence type="ECO:0000259" key="10">
    <source>
        <dbReference type="PROSITE" id="PS50137"/>
    </source>
</evidence>
<evidence type="ECO:0000256" key="2">
    <source>
        <dbReference type="ARBA" id="ARBA00022741"/>
    </source>
</evidence>
<keyword evidence="4 7" id="KW-0067">ATP-binding</keyword>
<dbReference type="InterPro" id="IPR011009">
    <property type="entry name" value="Kinase-like_dom_sf"/>
</dbReference>
<evidence type="ECO:0000256" key="1">
    <source>
        <dbReference type="ARBA" id="ARBA00022679"/>
    </source>
</evidence>
<dbReference type="CDD" id="cd19903">
    <property type="entry name" value="DSRM_EIF2AK2_rpt1"/>
    <property type="match status" value="1"/>
</dbReference>
<dbReference type="Proteomes" id="UP000472271">
    <property type="component" value="Chromosome 15"/>
</dbReference>
<dbReference type="PANTHER" id="PTHR11042">
    <property type="entry name" value="EUKARYOTIC TRANSLATION INITIATION FACTOR 2-ALPHA KINASE EIF2-ALPHA KINASE -RELATED"/>
    <property type="match status" value="1"/>
</dbReference>
<reference evidence="11" key="1">
    <citation type="submission" date="2019-06" db="EMBL/GenBank/DDBJ databases">
        <authorList>
            <consortium name="Wellcome Sanger Institute Data Sharing"/>
        </authorList>
    </citation>
    <scope>NUCLEOTIDE SEQUENCE [LARGE SCALE GENOMIC DNA]</scope>
</reference>
<dbReference type="Pfam" id="PF00069">
    <property type="entry name" value="Pkinase"/>
    <property type="match status" value="1"/>
</dbReference>
<keyword evidence="6" id="KW-0694">RNA-binding</keyword>
<feature type="binding site" evidence="7">
    <location>
        <position position="277"/>
    </location>
    <ligand>
        <name>ATP</name>
        <dbReference type="ChEBI" id="CHEBI:30616"/>
    </ligand>
</feature>
<name>A0A672Y639_9TELE</name>
<dbReference type="SUPFAM" id="SSF56112">
    <property type="entry name" value="Protein kinase-like (PK-like)"/>
    <property type="match status" value="1"/>
</dbReference>
<gene>
    <name evidence="11" type="primary">LOC115434645</name>
</gene>
<evidence type="ECO:0000256" key="4">
    <source>
        <dbReference type="ARBA" id="ARBA00022840"/>
    </source>
</evidence>
<dbReference type="PROSITE" id="PS00107">
    <property type="entry name" value="PROTEIN_KINASE_ATP"/>
    <property type="match status" value="1"/>
</dbReference>
<accession>A0A672Y639</accession>
<dbReference type="SMART" id="SM00220">
    <property type="entry name" value="S_TKc"/>
    <property type="match status" value="1"/>
</dbReference>
<keyword evidence="2 7" id="KW-0547">Nucleotide-binding</keyword>
<keyword evidence="1" id="KW-0808">Transferase</keyword>
<dbReference type="InParanoid" id="A0A672Y639"/>
<dbReference type="PROSITE" id="PS00108">
    <property type="entry name" value="PROTEIN_KINASE_ST"/>
    <property type="match status" value="1"/>
</dbReference>
<dbReference type="InterPro" id="IPR017441">
    <property type="entry name" value="Protein_kinase_ATP_BS"/>
</dbReference>
<evidence type="ECO:0000313" key="12">
    <source>
        <dbReference type="Proteomes" id="UP000472271"/>
    </source>
</evidence>
<reference evidence="11" key="2">
    <citation type="submission" date="2025-08" db="UniProtKB">
        <authorList>
            <consortium name="Ensembl"/>
        </authorList>
    </citation>
    <scope>IDENTIFICATION</scope>
</reference>
<dbReference type="PANTHER" id="PTHR11042:SF91">
    <property type="entry name" value="EUKARYOTIC TRANSLATION INITIATION FACTOR 2-ALPHA KINASE"/>
    <property type="match status" value="1"/>
</dbReference>
<dbReference type="PROSITE" id="PS50137">
    <property type="entry name" value="DS_RBD"/>
    <property type="match status" value="2"/>
</dbReference>
<evidence type="ECO:0000256" key="5">
    <source>
        <dbReference type="ARBA" id="ARBA00037982"/>
    </source>
</evidence>
<dbReference type="Pfam" id="PF00035">
    <property type="entry name" value="dsrm"/>
    <property type="match status" value="2"/>
</dbReference>
<dbReference type="InterPro" id="IPR008271">
    <property type="entry name" value="Ser/Thr_kinase_AS"/>
</dbReference>
<evidence type="ECO:0000259" key="9">
    <source>
        <dbReference type="PROSITE" id="PS50011"/>
    </source>
</evidence>
<evidence type="ECO:0000256" key="3">
    <source>
        <dbReference type="ARBA" id="ARBA00022777"/>
    </source>
</evidence>